<dbReference type="Proteomes" id="UP001501563">
    <property type="component" value="Unassembled WGS sequence"/>
</dbReference>
<evidence type="ECO:0000256" key="1">
    <source>
        <dbReference type="SAM" id="MobiDB-lite"/>
    </source>
</evidence>
<protein>
    <submittedName>
        <fullName evidence="2">Uncharacterized protein</fullName>
    </submittedName>
</protein>
<gene>
    <name evidence="2" type="ORF">GCM10022207_79180</name>
</gene>
<proteinExistence type="predicted"/>
<accession>A0ABP7LDR2</accession>
<sequence length="140" mass="15250">MSEQDLSAYAAMWTTERDQWELHRFDDGYLPIMKSDPPMAEVICDDELADLVITRMLAAGVAVVDNSPELHFLPLHNFAPHTCPTIRGVAHGDPRLAEGSCVYLTSESGDDPTEQGADTHQGDKVPSGRVVYGNPGSPDL</sequence>
<organism evidence="2 3">
    <name type="scientific">Streptomyces lannensis</name>
    <dbReference type="NCBI Taxonomy" id="766498"/>
    <lineage>
        <taxon>Bacteria</taxon>
        <taxon>Bacillati</taxon>
        <taxon>Actinomycetota</taxon>
        <taxon>Actinomycetes</taxon>
        <taxon>Kitasatosporales</taxon>
        <taxon>Streptomycetaceae</taxon>
        <taxon>Streptomyces</taxon>
    </lineage>
</organism>
<evidence type="ECO:0000313" key="3">
    <source>
        <dbReference type="Proteomes" id="UP001501563"/>
    </source>
</evidence>
<comment type="caution">
    <text evidence="2">The sequence shown here is derived from an EMBL/GenBank/DDBJ whole genome shotgun (WGS) entry which is preliminary data.</text>
</comment>
<feature type="region of interest" description="Disordered" evidence="1">
    <location>
        <begin position="104"/>
        <end position="140"/>
    </location>
</feature>
<dbReference type="EMBL" id="BAAAZA010000041">
    <property type="protein sequence ID" value="GAA3898842.1"/>
    <property type="molecule type" value="Genomic_DNA"/>
</dbReference>
<keyword evidence="3" id="KW-1185">Reference proteome</keyword>
<dbReference type="RefSeq" id="WP_345553788.1">
    <property type="nucleotide sequence ID" value="NZ_BAAAZA010000041.1"/>
</dbReference>
<evidence type="ECO:0000313" key="2">
    <source>
        <dbReference type="EMBL" id="GAA3898842.1"/>
    </source>
</evidence>
<reference evidence="3" key="1">
    <citation type="journal article" date="2019" name="Int. J. Syst. Evol. Microbiol.">
        <title>The Global Catalogue of Microorganisms (GCM) 10K type strain sequencing project: providing services to taxonomists for standard genome sequencing and annotation.</title>
        <authorList>
            <consortium name="The Broad Institute Genomics Platform"/>
            <consortium name="The Broad Institute Genome Sequencing Center for Infectious Disease"/>
            <person name="Wu L."/>
            <person name="Ma J."/>
        </authorList>
    </citation>
    <scope>NUCLEOTIDE SEQUENCE [LARGE SCALE GENOMIC DNA]</scope>
    <source>
        <strain evidence="3">JCM 16578</strain>
    </source>
</reference>
<name>A0ABP7LDR2_9ACTN</name>